<feature type="compositionally biased region" description="Basic residues" evidence="1">
    <location>
        <begin position="171"/>
        <end position="188"/>
    </location>
</feature>
<gene>
    <name evidence="2" type="ORF">AVDCRST_MAG58-3942</name>
</gene>
<accession>A0A6J4RHF5</accession>
<reference evidence="2" key="1">
    <citation type="submission" date="2020-02" db="EMBL/GenBank/DDBJ databases">
        <authorList>
            <person name="Meier V. D."/>
        </authorList>
    </citation>
    <scope>NUCLEOTIDE SEQUENCE</scope>
    <source>
        <strain evidence="2">AVDCRST_MAG58</strain>
    </source>
</reference>
<proteinExistence type="predicted"/>
<sequence length="188" mass="20903">MNPVFTVGHSNHSAEKFADLLTRHGIETVADVRSHPYSRHAPRFNASALEALMSKDGIGYLFLGVELGGRPEGGEFYDAKGRVDYALVGCSRPFLDGISRLEKELRTHTTALLCSEEDPARCHRRLLVGWVLEERGISLRHIRGDGSIHIEGEMDGGQPVLFPETEVSPRKSIRSVSRKRRRPSSSGR</sequence>
<dbReference type="PIRSF" id="PIRSF024492">
    <property type="entry name" value="UCP024492"/>
    <property type="match status" value="1"/>
</dbReference>
<feature type="region of interest" description="Disordered" evidence="1">
    <location>
        <begin position="150"/>
        <end position="188"/>
    </location>
</feature>
<evidence type="ECO:0008006" key="3">
    <source>
        <dbReference type="Google" id="ProtNLM"/>
    </source>
</evidence>
<dbReference type="Pfam" id="PF04343">
    <property type="entry name" value="DUF488"/>
    <property type="match status" value="1"/>
</dbReference>
<dbReference type="InterPro" id="IPR014519">
    <property type="entry name" value="UCP024492"/>
</dbReference>
<dbReference type="AlphaFoldDB" id="A0A6J4RHF5"/>
<protein>
    <recommendedName>
        <fullName evidence="3">DUF488 domain-containing protein</fullName>
    </recommendedName>
</protein>
<dbReference type="PANTHER" id="PTHR39337:SF1">
    <property type="entry name" value="BLR5642 PROTEIN"/>
    <property type="match status" value="1"/>
</dbReference>
<evidence type="ECO:0000256" key="1">
    <source>
        <dbReference type="SAM" id="MobiDB-lite"/>
    </source>
</evidence>
<dbReference type="PANTHER" id="PTHR39337">
    <property type="entry name" value="BLR5642 PROTEIN"/>
    <property type="match status" value="1"/>
</dbReference>
<dbReference type="InterPro" id="IPR007438">
    <property type="entry name" value="DUF488"/>
</dbReference>
<name>A0A6J4RHF5_9ACTN</name>
<dbReference type="EMBL" id="CADCVF010000080">
    <property type="protein sequence ID" value="CAA9469748.1"/>
    <property type="molecule type" value="Genomic_DNA"/>
</dbReference>
<evidence type="ECO:0000313" key="2">
    <source>
        <dbReference type="EMBL" id="CAA9469748.1"/>
    </source>
</evidence>
<organism evidence="2">
    <name type="scientific">uncultured Rubrobacteraceae bacterium</name>
    <dbReference type="NCBI Taxonomy" id="349277"/>
    <lineage>
        <taxon>Bacteria</taxon>
        <taxon>Bacillati</taxon>
        <taxon>Actinomycetota</taxon>
        <taxon>Rubrobacteria</taxon>
        <taxon>Rubrobacterales</taxon>
        <taxon>Rubrobacteraceae</taxon>
        <taxon>environmental samples</taxon>
    </lineage>
</organism>